<keyword evidence="3" id="KW-1185">Reference proteome</keyword>
<feature type="region of interest" description="Disordered" evidence="1">
    <location>
        <begin position="1"/>
        <end position="24"/>
    </location>
</feature>
<comment type="caution">
    <text evidence="2">The sequence shown here is derived from an EMBL/GenBank/DDBJ whole genome shotgun (WGS) entry which is preliminary data.</text>
</comment>
<sequence>MPPRPFFPRAAKPGSKDAYKKTDGKRKADSLTTRDFNLVRDVPETLFKSGFITRMDPEKPCCRRFGSDLVKVCRKCAIIDSHLGSMVDTRVTCRRYGRINLPVCSSLQALLWLSTVGGVRHQVTRLRGAKTGDQICRPPTSNRGAGLAPLLEIT</sequence>
<evidence type="ECO:0000313" key="2">
    <source>
        <dbReference type="EMBL" id="KOS38477.1"/>
    </source>
</evidence>
<evidence type="ECO:0000256" key="1">
    <source>
        <dbReference type="SAM" id="MobiDB-lite"/>
    </source>
</evidence>
<organism evidence="2 3">
    <name type="scientific">Penicillium nordicum</name>
    <dbReference type="NCBI Taxonomy" id="229535"/>
    <lineage>
        <taxon>Eukaryota</taxon>
        <taxon>Fungi</taxon>
        <taxon>Dikarya</taxon>
        <taxon>Ascomycota</taxon>
        <taxon>Pezizomycotina</taxon>
        <taxon>Eurotiomycetes</taxon>
        <taxon>Eurotiomycetidae</taxon>
        <taxon>Eurotiales</taxon>
        <taxon>Aspergillaceae</taxon>
        <taxon>Penicillium</taxon>
    </lineage>
</organism>
<proteinExistence type="predicted"/>
<protein>
    <submittedName>
        <fullName evidence="2">Uncharacterized protein</fullName>
    </submittedName>
</protein>
<reference evidence="2 3" key="1">
    <citation type="submission" date="2015-08" db="EMBL/GenBank/DDBJ databases">
        <title>Genome sequencing of Penicillium nordicum.</title>
        <authorList>
            <person name="Nguyen H.D."/>
            <person name="Seifert K.A."/>
        </authorList>
    </citation>
    <scope>NUCLEOTIDE SEQUENCE [LARGE SCALE GENOMIC DNA]</scope>
    <source>
        <strain evidence="2 3">DAOMC 185683</strain>
    </source>
</reference>
<dbReference type="AlphaFoldDB" id="A0A0M8NW05"/>
<dbReference type="OrthoDB" id="10575982at2759"/>
<accession>A0A0M8NW05</accession>
<feature type="compositionally biased region" description="Basic and acidic residues" evidence="1">
    <location>
        <begin position="14"/>
        <end position="24"/>
    </location>
</feature>
<evidence type="ECO:0000313" key="3">
    <source>
        <dbReference type="Proteomes" id="UP000037696"/>
    </source>
</evidence>
<dbReference type="EMBL" id="LHQQ01000250">
    <property type="protein sequence ID" value="KOS38477.1"/>
    <property type="molecule type" value="Genomic_DNA"/>
</dbReference>
<gene>
    <name evidence="2" type="ORF">ACN38_g10703</name>
</gene>
<dbReference type="Proteomes" id="UP000037696">
    <property type="component" value="Unassembled WGS sequence"/>
</dbReference>
<name>A0A0M8NW05_9EURO</name>